<dbReference type="InterPro" id="IPR004670">
    <property type="entry name" value="NhaA"/>
</dbReference>
<dbReference type="Pfam" id="PF06965">
    <property type="entry name" value="Na_H_antiport_1"/>
    <property type="match status" value="1"/>
</dbReference>
<name>A0ABP4RZ58_9ACTN</name>
<dbReference type="Gene3D" id="1.20.1530.10">
    <property type="entry name" value="Na+/H+ antiporter like domain"/>
    <property type="match status" value="1"/>
</dbReference>
<comment type="similarity">
    <text evidence="2">In the N-terminal section; belongs to the NhaA Na(+)/H(+) (TC 2.A.33) antiporter family.</text>
</comment>
<evidence type="ECO:0000313" key="15">
    <source>
        <dbReference type="EMBL" id="GAA1663377.1"/>
    </source>
</evidence>
<evidence type="ECO:0000256" key="7">
    <source>
        <dbReference type="ARBA" id="ARBA00022989"/>
    </source>
</evidence>
<evidence type="ECO:0000256" key="5">
    <source>
        <dbReference type="ARBA" id="ARBA00022475"/>
    </source>
</evidence>
<keyword evidence="5 12" id="KW-1003">Cell membrane</keyword>
<comment type="similarity">
    <text evidence="12">Belongs to the NhaA Na(+)/H(+) (TC 2.A.33) antiporter family.</text>
</comment>
<evidence type="ECO:0000256" key="2">
    <source>
        <dbReference type="ARBA" id="ARBA00007006"/>
    </source>
</evidence>
<dbReference type="InterPro" id="IPR013766">
    <property type="entry name" value="Thioredoxin_domain"/>
</dbReference>
<evidence type="ECO:0000259" key="14">
    <source>
        <dbReference type="PROSITE" id="PS51352"/>
    </source>
</evidence>
<dbReference type="PANTHER" id="PTHR30341:SF0">
    <property type="entry name" value="NA(+)_H(+) ANTIPORTER NHAA"/>
    <property type="match status" value="1"/>
</dbReference>
<reference evidence="16" key="1">
    <citation type="journal article" date="2019" name="Int. J. Syst. Evol. Microbiol.">
        <title>The Global Catalogue of Microorganisms (GCM) 10K type strain sequencing project: providing services to taxonomists for standard genome sequencing and annotation.</title>
        <authorList>
            <consortium name="The Broad Institute Genomics Platform"/>
            <consortium name="The Broad Institute Genome Sequencing Center for Infectious Disease"/>
            <person name="Wu L."/>
            <person name="Ma J."/>
        </authorList>
    </citation>
    <scope>NUCLEOTIDE SEQUENCE [LARGE SCALE GENOMIC DNA]</scope>
    <source>
        <strain evidence="16">JCM 14718</strain>
    </source>
</reference>
<accession>A0ABP4RZ58</accession>
<comment type="caution">
    <text evidence="15">The sequence shown here is derived from an EMBL/GenBank/DDBJ whole genome shotgun (WGS) entry which is preliminary data.</text>
</comment>
<feature type="transmembrane region" description="Helical" evidence="12">
    <location>
        <begin position="45"/>
        <end position="69"/>
    </location>
</feature>
<evidence type="ECO:0000256" key="13">
    <source>
        <dbReference type="SAM" id="MobiDB-lite"/>
    </source>
</evidence>
<feature type="transmembrane region" description="Helical" evidence="12">
    <location>
        <begin position="314"/>
        <end position="336"/>
    </location>
</feature>
<evidence type="ECO:0000256" key="10">
    <source>
        <dbReference type="ARBA" id="ARBA00023136"/>
    </source>
</evidence>
<gene>
    <name evidence="12" type="primary">nhaA</name>
    <name evidence="15" type="ORF">GCM10009765_11100</name>
</gene>
<keyword evidence="4 12" id="KW-0050">Antiport</keyword>
<proteinExistence type="inferred from homology"/>
<dbReference type="Pfam" id="PF13462">
    <property type="entry name" value="Thioredoxin_4"/>
    <property type="match status" value="1"/>
</dbReference>
<evidence type="ECO:0000256" key="3">
    <source>
        <dbReference type="ARBA" id="ARBA00022448"/>
    </source>
</evidence>
<feature type="transmembrane region" description="Helical" evidence="12">
    <location>
        <begin position="182"/>
        <end position="202"/>
    </location>
</feature>
<feature type="transmembrane region" description="Helical" evidence="12">
    <location>
        <begin position="420"/>
        <end position="437"/>
    </location>
</feature>
<feature type="transmembrane region" description="Helical" evidence="12">
    <location>
        <begin position="149"/>
        <end position="170"/>
    </location>
</feature>
<dbReference type="EMBL" id="BAAANY010000003">
    <property type="protein sequence ID" value="GAA1663377.1"/>
    <property type="molecule type" value="Genomic_DNA"/>
</dbReference>
<feature type="domain" description="Thioredoxin" evidence="14">
    <location>
        <begin position="451"/>
        <end position="632"/>
    </location>
</feature>
<keyword evidence="3 12" id="KW-0813">Transport</keyword>
<keyword evidence="16" id="KW-1185">Reference proteome</keyword>
<feature type="transmembrane region" description="Helical" evidence="12">
    <location>
        <begin position="122"/>
        <end position="143"/>
    </location>
</feature>
<sequence length="641" mass="68876">MGARTAGAPRLSDDGAMTDSSTRTPLTRRAAAPVRTFLRTESGSAGVLVAAIVLALLWSNVSVAGYEAFWHLQFSIRLGGFGISQDLRTWVNSGLMTLFFLVVGLEARREVDLGDLRDRRRFVLPLAAGLLGMAIPVLIYLAITLAGPAAHGWGVAMSTDTALALGMLSLLGRRVPDRVRVFLLTVAVVDDLVALIVIAFAYSTDVRIMPIAIAVVVFGVLIAALKFGVDRPALYALLGIVMWAALLSSGVDPVVAGLAIGLTASAYSPARENLEQATGLFKLFREQPTPELARDATTGLTSTLSPNARLQHFYLPWTSYLIVPLFGLANAGIVINGDFLVRAYTTPITLGILFGYVLGKPVAILGMSWLLSRLSGGRIKPTVGWASVAGTGTIAGIGFTVSLLIATLAFSGPQLAEAKLGVLSTMIVAPLLTWVVFRITALLPENRRAVALLGDAEQLLDLLVPVDPDRDHIRGPADASVTVVEYGDFQCPYCGQAEVAVREDLLVDDDVRYVWRHLPLTDVHPQAQLAAEAAEAAAAQGAFWPMHDLLLARQDKLRIMDLMKYAEEQGLDKQRFHDDLKRHVHAARVAQDLESADLSGISGTPSFFINGQRYYGAYDIETLTVAITTARTRAIITSLDG</sequence>
<comment type="catalytic activity">
    <reaction evidence="12">
        <text>Na(+)(in) + 2 H(+)(out) = Na(+)(out) + 2 H(+)(in)</text>
        <dbReference type="Rhea" id="RHEA:29251"/>
        <dbReference type="ChEBI" id="CHEBI:15378"/>
        <dbReference type="ChEBI" id="CHEBI:29101"/>
    </reaction>
</comment>
<keyword evidence="8 12" id="KW-0915">Sodium</keyword>
<dbReference type="InterPro" id="IPR023171">
    <property type="entry name" value="Na/H_antiporter_dom_sf"/>
</dbReference>
<feature type="transmembrane region" description="Helical" evidence="12">
    <location>
        <begin position="208"/>
        <end position="227"/>
    </location>
</feature>
<keyword evidence="7 12" id="KW-1133">Transmembrane helix</keyword>
<evidence type="ECO:0000256" key="8">
    <source>
        <dbReference type="ARBA" id="ARBA00023053"/>
    </source>
</evidence>
<evidence type="ECO:0000256" key="9">
    <source>
        <dbReference type="ARBA" id="ARBA00023065"/>
    </source>
</evidence>
<dbReference type="InterPro" id="IPR036249">
    <property type="entry name" value="Thioredoxin-like_sf"/>
</dbReference>
<feature type="transmembrane region" description="Helical" evidence="12">
    <location>
        <begin position="348"/>
        <end position="371"/>
    </location>
</feature>
<feature type="transmembrane region" description="Helical" evidence="12">
    <location>
        <begin position="89"/>
        <end position="107"/>
    </location>
</feature>
<comment type="subcellular location">
    <subcellularLocation>
        <location evidence="1">Cell inner membrane</location>
        <topology evidence="1">Multi-pass membrane protein</topology>
    </subcellularLocation>
    <subcellularLocation>
        <location evidence="12">Cell membrane</location>
        <topology evidence="12">Multi-pass membrane protein</topology>
    </subcellularLocation>
</comment>
<feature type="transmembrane region" description="Helical" evidence="12">
    <location>
        <begin position="383"/>
        <end position="408"/>
    </location>
</feature>
<dbReference type="Proteomes" id="UP001500618">
    <property type="component" value="Unassembled WGS sequence"/>
</dbReference>
<evidence type="ECO:0000256" key="1">
    <source>
        <dbReference type="ARBA" id="ARBA00004429"/>
    </source>
</evidence>
<dbReference type="HAMAP" id="MF_01844">
    <property type="entry name" value="NhaA"/>
    <property type="match status" value="1"/>
</dbReference>
<dbReference type="Gene3D" id="3.40.30.10">
    <property type="entry name" value="Glutaredoxin"/>
    <property type="match status" value="1"/>
</dbReference>
<feature type="transmembrane region" description="Helical" evidence="12">
    <location>
        <begin position="234"/>
        <end position="260"/>
    </location>
</feature>
<keyword evidence="6 12" id="KW-0812">Transmembrane</keyword>
<keyword evidence="10 12" id="KW-0472">Membrane</keyword>
<evidence type="ECO:0000256" key="11">
    <source>
        <dbReference type="ARBA" id="ARBA00023201"/>
    </source>
</evidence>
<dbReference type="SUPFAM" id="SSF52833">
    <property type="entry name" value="Thioredoxin-like"/>
    <property type="match status" value="1"/>
</dbReference>
<dbReference type="PROSITE" id="PS51352">
    <property type="entry name" value="THIOREDOXIN_2"/>
    <property type="match status" value="1"/>
</dbReference>
<evidence type="ECO:0000256" key="12">
    <source>
        <dbReference type="HAMAP-Rule" id="MF_01844"/>
    </source>
</evidence>
<organism evidence="15 16">
    <name type="scientific">Fodinicola feengrottensis</name>
    <dbReference type="NCBI Taxonomy" id="435914"/>
    <lineage>
        <taxon>Bacteria</taxon>
        <taxon>Bacillati</taxon>
        <taxon>Actinomycetota</taxon>
        <taxon>Actinomycetes</taxon>
        <taxon>Mycobacteriales</taxon>
        <taxon>Fodinicola</taxon>
    </lineage>
</organism>
<dbReference type="PANTHER" id="PTHR30341">
    <property type="entry name" value="SODIUM ION/PROTON ANTIPORTER NHAA-RELATED"/>
    <property type="match status" value="1"/>
</dbReference>
<evidence type="ECO:0000256" key="6">
    <source>
        <dbReference type="ARBA" id="ARBA00022692"/>
    </source>
</evidence>
<protein>
    <recommendedName>
        <fullName evidence="12">Na(+)/H(+) antiporter NhaA</fullName>
    </recommendedName>
    <alternativeName>
        <fullName evidence="12">Sodium/proton antiporter NhaA</fullName>
    </alternativeName>
</protein>
<dbReference type="InterPro" id="IPR012336">
    <property type="entry name" value="Thioredoxin-like_fold"/>
</dbReference>
<comment type="function">
    <text evidence="12">Na(+)/H(+) antiporter that extrudes sodium in exchange for external protons.</text>
</comment>
<evidence type="ECO:0000256" key="4">
    <source>
        <dbReference type="ARBA" id="ARBA00022449"/>
    </source>
</evidence>
<keyword evidence="9 12" id="KW-0406">Ion transport</keyword>
<keyword evidence="11 12" id="KW-0739">Sodium transport</keyword>
<evidence type="ECO:0000313" key="16">
    <source>
        <dbReference type="Proteomes" id="UP001500618"/>
    </source>
</evidence>
<dbReference type="NCBIfam" id="TIGR00773">
    <property type="entry name" value="NhaA"/>
    <property type="match status" value="1"/>
</dbReference>
<feature type="region of interest" description="Disordered" evidence="13">
    <location>
        <begin position="1"/>
        <end position="27"/>
    </location>
</feature>